<evidence type="ECO:0000313" key="3">
    <source>
        <dbReference type="Proteomes" id="UP000602198"/>
    </source>
</evidence>
<dbReference type="InterPro" id="IPR010310">
    <property type="entry name" value="T7SS_ESAT-6-like"/>
</dbReference>
<comment type="similarity">
    <text evidence="1">Belongs to the WXG100 family.</text>
</comment>
<proteinExistence type="inferred from homology"/>
<dbReference type="Pfam" id="PF06013">
    <property type="entry name" value="WXG100"/>
    <property type="match status" value="1"/>
</dbReference>
<evidence type="ECO:0000256" key="1">
    <source>
        <dbReference type="RuleBase" id="RU362001"/>
    </source>
</evidence>
<gene>
    <name evidence="2" type="ORF">JK358_12650</name>
</gene>
<reference evidence="2 3" key="1">
    <citation type="submission" date="2021-01" db="EMBL/GenBank/DDBJ databases">
        <title>WGS of actinomycetes isolated from Thailand.</title>
        <authorList>
            <person name="Thawai C."/>
        </authorList>
    </citation>
    <scope>NUCLEOTIDE SEQUENCE [LARGE SCALE GENOMIC DNA]</scope>
    <source>
        <strain evidence="2 3">LPG 2</strain>
    </source>
</reference>
<accession>A0ABS1M3J7</accession>
<organism evidence="2 3">
    <name type="scientific">Nocardia acididurans</name>
    <dbReference type="NCBI Taxonomy" id="2802282"/>
    <lineage>
        <taxon>Bacteria</taxon>
        <taxon>Bacillati</taxon>
        <taxon>Actinomycetota</taxon>
        <taxon>Actinomycetes</taxon>
        <taxon>Mycobacteriales</taxon>
        <taxon>Nocardiaceae</taxon>
        <taxon>Nocardia</taxon>
    </lineage>
</organism>
<dbReference type="Gene3D" id="1.10.287.1060">
    <property type="entry name" value="ESAT-6-like"/>
    <property type="match status" value="1"/>
</dbReference>
<dbReference type="SUPFAM" id="SSF140453">
    <property type="entry name" value="EsxAB dimer-like"/>
    <property type="match status" value="1"/>
</dbReference>
<dbReference type="InterPro" id="IPR036689">
    <property type="entry name" value="ESAT-6-like_sf"/>
</dbReference>
<dbReference type="EMBL" id="JAERRJ010000004">
    <property type="protein sequence ID" value="MBL1075243.1"/>
    <property type="molecule type" value="Genomic_DNA"/>
</dbReference>
<sequence>MAITGGTAGQFEVIPDDVQGFGRAAYRIADELRSASAGLDGEVQGLMTTWKGAAADSYLAGWDEMHRGALDVWDTLFELAAKLGITAENFQQADTDFGAAVSSLNLP</sequence>
<dbReference type="RefSeq" id="WP_201947047.1">
    <property type="nucleotide sequence ID" value="NZ_JAERRJ010000004.1"/>
</dbReference>
<dbReference type="Proteomes" id="UP000602198">
    <property type="component" value="Unassembled WGS sequence"/>
</dbReference>
<protein>
    <recommendedName>
        <fullName evidence="1">ESAT-6-like protein</fullName>
    </recommendedName>
</protein>
<name>A0ABS1M3J7_9NOCA</name>
<keyword evidence="3" id="KW-1185">Reference proteome</keyword>
<dbReference type="NCBIfam" id="TIGR03930">
    <property type="entry name" value="WXG100_ESAT6"/>
    <property type="match status" value="1"/>
</dbReference>
<evidence type="ECO:0000313" key="2">
    <source>
        <dbReference type="EMBL" id="MBL1075243.1"/>
    </source>
</evidence>
<comment type="caution">
    <text evidence="2">The sequence shown here is derived from an EMBL/GenBank/DDBJ whole genome shotgun (WGS) entry which is preliminary data.</text>
</comment>